<name>A0AAE0XXS0_9GAST</name>
<evidence type="ECO:0000313" key="2">
    <source>
        <dbReference type="Proteomes" id="UP001283361"/>
    </source>
</evidence>
<organism evidence="1 2">
    <name type="scientific">Elysia crispata</name>
    <name type="common">lettuce slug</name>
    <dbReference type="NCBI Taxonomy" id="231223"/>
    <lineage>
        <taxon>Eukaryota</taxon>
        <taxon>Metazoa</taxon>
        <taxon>Spiralia</taxon>
        <taxon>Lophotrochozoa</taxon>
        <taxon>Mollusca</taxon>
        <taxon>Gastropoda</taxon>
        <taxon>Heterobranchia</taxon>
        <taxon>Euthyneura</taxon>
        <taxon>Panpulmonata</taxon>
        <taxon>Sacoglossa</taxon>
        <taxon>Placobranchoidea</taxon>
        <taxon>Plakobranchidae</taxon>
        <taxon>Elysia</taxon>
    </lineage>
</organism>
<gene>
    <name evidence="1" type="ORF">RRG08_043279</name>
</gene>
<evidence type="ECO:0000313" key="1">
    <source>
        <dbReference type="EMBL" id="KAK3724280.1"/>
    </source>
</evidence>
<sequence>MRLLGALRVARVNGTRAGAGEQASGEQAMDGEAACESAPSSSLAALVEKTIVSSIMAQADSRRNNADDEQEQYLSWFLTAAHIDPPFVSSIATLRCKSHLQPLMPSNADDEQERHVSWFLTAAHIDPPFVPSIATLHRKPHLQPLMPSNADDEQERHLSWFSAAHIDPSLLARASTSACFPFRVFPSNFPHLITGFFSP</sequence>
<dbReference type="EMBL" id="JAWDGP010007346">
    <property type="protein sequence ID" value="KAK3724280.1"/>
    <property type="molecule type" value="Genomic_DNA"/>
</dbReference>
<comment type="caution">
    <text evidence="1">The sequence shown here is derived from an EMBL/GenBank/DDBJ whole genome shotgun (WGS) entry which is preliminary data.</text>
</comment>
<keyword evidence="2" id="KW-1185">Reference proteome</keyword>
<protein>
    <submittedName>
        <fullName evidence="1">Uncharacterized protein</fullName>
    </submittedName>
</protein>
<reference evidence="1" key="1">
    <citation type="journal article" date="2023" name="G3 (Bethesda)">
        <title>A reference genome for the long-term kleptoplast-retaining sea slug Elysia crispata morphotype clarki.</title>
        <authorList>
            <person name="Eastman K.E."/>
            <person name="Pendleton A.L."/>
            <person name="Shaikh M.A."/>
            <person name="Suttiyut T."/>
            <person name="Ogas R."/>
            <person name="Tomko P."/>
            <person name="Gavelis G."/>
            <person name="Widhalm J.R."/>
            <person name="Wisecaver J.H."/>
        </authorList>
    </citation>
    <scope>NUCLEOTIDE SEQUENCE</scope>
    <source>
        <strain evidence="1">ECLA1</strain>
    </source>
</reference>
<dbReference type="Proteomes" id="UP001283361">
    <property type="component" value="Unassembled WGS sequence"/>
</dbReference>
<proteinExistence type="predicted"/>
<dbReference type="AlphaFoldDB" id="A0AAE0XXS0"/>
<accession>A0AAE0XXS0</accession>